<evidence type="ECO:0000313" key="1">
    <source>
        <dbReference type="EMBL" id="MBX55056.1"/>
    </source>
</evidence>
<dbReference type="AlphaFoldDB" id="A0A2P2PJZ9"/>
<reference evidence="1" key="1">
    <citation type="submission" date="2018-02" db="EMBL/GenBank/DDBJ databases">
        <title>Rhizophora mucronata_Transcriptome.</title>
        <authorList>
            <person name="Meera S.P."/>
            <person name="Sreeshan A."/>
            <person name="Augustine A."/>
        </authorList>
    </citation>
    <scope>NUCLEOTIDE SEQUENCE</scope>
    <source>
        <tissue evidence="1">Leaf</tissue>
    </source>
</reference>
<organism evidence="1">
    <name type="scientific">Rhizophora mucronata</name>
    <name type="common">Asiatic mangrove</name>
    <dbReference type="NCBI Taxonomy" id="61149"/>
    <lineage>
        <taxon>Eukaryota</taxon>
        <taxon>Viridiplantae</taxon>
        <taxon>Streptophyta</taxon>
        <taxon>Embryophyta</taxon>
        <taxon>Tracheophyta</taxon>
        <taxon>Spermatophyta</taxon>
        <taxon>Magnoliopsida</taxon>
        <taxon>eudicotyledons</taxon>
        <taxon>Gunneridae</taxon>
        <taxon>Pentapetalae</taxon>
        <taxon>rosids</taxon>
        <taxon>fabids</taxon>
        <taxon>Malpighiales</taxon>
        <taxon>Rhizophoraceae</taxon>
        <taxon>Rhizophora</taxon>
    </lineage>
</organism>
<protein>
    <submittedName>
        <fullName evidence="1">Uncharacterized protein</fullName>
    </submittedName>
</protein>
<name>A0A2P2PJZ9_RHIMU</name>
<dbReference type="EMBL" id="GGEC01074572">
    <property type="protein sequence ID" value="MBX55056.1"/>
    <property type="molecule type" value="Transcribed_RNA"/>
</dbReference>
<accession>A0A2P2PJZ9</accession>
<proteinExistence type="predicted"/>
<sequence>MGKCQGIGSGNTSNCLWSVSYLEFGEFISWFKSFAGRKLLCSWSFGWFLE</sequence>